<comment type="caution">
    <text evidence="10">The sequence shown here is derived from an EMBL/GenBank/DDBJ whole genome shotgun (WGS) entry which is preliminary data.</text>
</comment>
<dbReference type="InterPro" id="IPR001610">
    <property type="entry name" value="PAC"/>
</dbReference>
<dbReference type="InterPro" id="IPR013655">
    <property type="entry name" value="PAS_fold_3"/>
</dbReference>
<feature type="transmembrane region" description="Helical" evidence="7">
    <location>
        <begin position="39"/>
        <end position="58"/>
    </location>
</feature>
<evidence type="ECO:0000259" key="8">
    <source>
        <dbReference type="PROSITE" id="PS50109"/>
    </source>
</evidence>
<dbReference type="InterPro" id="IPR003661">
    <property type="entry name" value="HisK_dim/P_dom"/>
</dbReference>
<feature type="domain" description="PAC" evidence="9">
    <location>
        <begin position="301"/>
        <end position="353"/>
    </location>
</feature>
<dbReference type="InterPro" id="IPR000700">
    <property type="entry name" value="PAS-assoc_C"/>
</dbReference>
<evidence type="ECO:0000256" key="6">
    <source>
        <dbReference type="SAM" id="Coils"/>
    </source>
</evidence>
<dbReference type="Gene3D" id="1.10.287.130">
    <property type="match status" value="1"/>
</dbReference>
<dbReference type="SMART" id="SM00388">
    <property type="entry name" value="HisKA"/>
    <property type="match status" value="1"/>
</dbReference>
<evidence type="ECO:0000256" key="7">
    <source>
        <dbReference type="SAM" id="Phobius"/>
    </source>
</evidence>
<protein>
    <recommendedName>
        <fullName evidence="2">histidine kinase</fullName>
        <ecNumber evidence="2">2.7.13.3</ecNumber>
    </recommendedName>
</protein>
<dbReference type="InterPro" id="IPR036890">
    <property type="entry name" value="HATPase_C_sf"/>
</dbReference>
<evidence type="ECO:0000313" key="11">
    <source>
        <dbReference type="Proteomes" id="UP001055247"/>
    </source>
</evidence>
<proteinExistence type="predicted"/>
<dbReference type="SUPFAM" id="SSF55785">
    <property type="entry name" value="PYP-like sensor domain (PAS domain)"/>
    <property type="match status" value="2"/>
</dbReference>
<dbReference type="FunFam" id="3.30.565.10:FF:000006">
    <property type="entry name" value="Sensor histidine kinase WalK"/>
    <property type="match status" value="1"/>
</dbReference>
<dbReference type="CDD" id="cd16922">
    <property type="entry name" value="HATPase_EvgS-ArcB-TorS-like"/>
    <property type="match status" value="1"/>
</dbReference>
<organism evidence="10 11">
    <name type="scientific">Methylobacterium hispanicum</name>
    <dbReference type="NCBI Taxonomy" id="270350"/>
    <lineage>
        <taxon>Bacteria</taxon>
        <taxon>Pseudomonadati</taxon>
        <taxon>Pseudomonadota</taxon>
        <taxon>Alphaproteobacteria</taxon>
        <taxon>Hyphomicrobiales</taxon>
        <taxon>Methylobacteriaceae</taxon>
        <taxon>Methylobacterium</taxon>
    </lineage>
</organism>
<dbReference type="GO" id="GO:0009927">
    <property type="term" value="F:histidine phosphotransfer kinase activity"/>
    <property type="evidence" value="ECO:0007669"/>
    <property type="project" value="TreeGrafter"/>
</dbReference>
<dbReference type="Gene3D" id="3.30.565.10">
    <property type="entry name" value="Histidine kinase-like ATPase, C-terminal domain"/>
    <property type="match status" value="1"/>
</dbReference>
<dbReference type="InterPro" id="IPR000014">
    <property type="entry name" value="PAS"/>
</dbReference>
<dbReference type="CDD" id="cd00130">
    <property type="entry name" value="PAS"/>
    <property type="match status" value="1"/>
</dbReference>
<accession>A0AAV4ZEL5</accession>
<feature type="domain" description="Histidine kinase" evidence="8">
    <location>
        <begin position="523"/>
        <end position="742"/>
    </location>
</feature>
<dbReference type="InterPro" id="IPR035965">
    <property type="entry name" value="PAS-like_dom_sf"/>
</dbReference>
<dbReference type="SMART" id="SM00086">
    <property type="entry name" value="PAC"/>
    <property type="match status" value="1"/>
</dbReference>
<dbReference type="PANTHER" id="PTHR43047">
    <property type="entry name" value="TWO-COMPONENT HISTIDINE PROTEIN KINASE"/>
    <property type="match status" value="1"/>
</dbReference>
<dbReference type="SMART" id="SM00387">
    <property type="entry name" value="HATPase_c"/>
    <property type="match status" value="1"/>
</dbReference>
<dbReference type="EC" id="2.7.13.3" evidence="2"/>
<dbReference type="RefSeq" id="WP_066918121.1">
    <property type="nucleotide sequence ID" value="NZ_BPQO01000001.1"/>
</dbReference>
<dbReference type="SUPFAM" id="SSF55874">
    <property type="entry name" value="ATPase domain of HSP90 chaperone/DNA topoisomerase II/histidine kinase"/>
    <property type="match status" value="1"/>
</dbReference>
<evidence type="ECO:0000256" key="2">
    <source>
        <dbReference type="ARBA" id="ARBA00012438"/>
    </source>
</evidence>
<dbReference type="CDD" id="cd00082">
    <property type="entry name" value="HisKA"/>
    <property type="match status" value="1"/>
</dbReference>
<dbReference type="Pfam" id="PF08447">
    <property type="entry name" value="PAS_3"/>
    <property type="match status" value="1"/>
</dbReference>
<dbReference type="InterPro" id="IPR004358">
    <property type="entry name" value="Sig_transdc_His_kin-like_C"/>
</dbReference>
<evidence type="ECO:0000256" key="5">
    <source>
        <dbReference type="ARBA" id="ARBA00022777"/>
    </source>
</evidence>
<reference evidence="10" key="2">
    <citation type="submission" date="2021-08" db="EMBL/GenBank/DDBJ databases">
        <authorList>
            <person name="Tani A."/>
            <person name="Ola A."/>
            <person name="Ogura Y."/>
            <person name="Katsura K."/>
            <person name="Hayashi T."/>
        </authorList>
    </citation>
    <scope>NUCLEOTIDE SEQUENCE</scope>
    <source>
        <strain evidence="10">DSM 16372</strain>
    </source>
</reference>
<reference evidence="10" key="1">
    <citation type="journal article" date="2016" name="Front. Microbiol.">
        <title>Genome Sequence of the Piezophilic, Mesophilic Sulfate-Reducing Bacterium Desulfovibrio indicus J2T.</title>
        <authorList>
            <person name="Cao J."/>
            <person name="Maignien L."/>
            <person name="Shao Z."/>
            <person name="Alain K."/>
            <person name="Jebbar M."/>
        </authorList>
    </citation>
    <scope>NUCLEOTIDE SEQUENCE</scope>
    <source>
        <strain evidence="10">DSM 16372</strain>
    </source>
</reference>
<comment type="catalytic activity">
    <reaction evidence="1">
        <text>ATP + protein L-histidine = ADP + protein N-phospho-L-histidine.</text>
        <dbReference type="EC" id="2.7.13.3"/>
    </reaction>
</comment>
<dbReference type="GO" id="GO:0005886">
    <property type="term" value="C:plasma membrane"/>
    <property type="evidence" value="ECO:0007669"/>
    <property type="project" value="TreeGrafter"/>
</dbReference>
<keyword evidence="3" id="KW-0597">Phosphoprotein</keyword>
<dbReference type="PROSITE" id="PS50109">
    <property type="entry name" value="HIS_KIN"/>
    <property type="match status" value="1"/>
</dbReference>
<dbReference type="AlphaFoldDB" id="A0AAV4ZEL5"/>
<keyword evidence="7" id="KW-0472">Membrane</keyword>
<dbReference type="InterPro" id="IPR005467">
    <property type="entry name" value="His_kinase_dom"/>
</dbReference>
<keyword evidence="7" id="KW-0812">Transmembrane</keyword>
<evidence type="ECO:0000256" key="4">
    <source>
        <dbReference type="ARBA" id="ARBA00022679"/>
    </source>
</evidence>
<feature type="transmembrane region" description="Helical" evidence="7">
    <location>
        <begin position="194"/>
        <end position="212"/>
    </location>
</feature>
<dbReference type="PANTHER" id="PTHR43047:SF72">
    <property type="entry name" value="OSMOSENSING HISTIDINE PROTEIN KINASE SLN1"/>
    <property type="match status" value="1"/>
</dbReference>
<keyword evidence="7" id="KW-1133">Transmembrane helix</keyword>
<dbReference type="Pfam" id="PF00512">
    <property type="entry name" value="HisKA"/>
    <property type="match status" value="1"/>
</dbReference>
<evidence type="ECO:0000256" key="1">
    <source>
        <dbReference type="ARBA" id="ARBA00000085"/>
    </source>
</evidence>
<dbReference type="Proteomes" id="UP001055247">
    <property type="component" value="Unassembled WGS sequence"/>
</dbReference>
<dbReference type="Pfam" id="PF02518">
    <property type="entry name" value="HATPase_c"/>
    <property type="match status" value="1"/>
</dbReference>
<evidence type="ECO:0000313" key="10">
    <source>
        <dbReference type="EMBL" id="GJD86702.1"/>
    </source>
</evidence>
<dbReference type="InterPro" id="IPR036097">
    <property type="entry name" value="HisK_dim/P_sf"/>
</dbReference>
<dbReference type="GO" id="GO:0000155">
    <property type="term" value="F:phosphorelay sensor kinase activity"/>
    <property type="evidence" value="ECO:0007669"/>
    <property type="project" value="InterPro"/>
</dbReference>
<dbReference type="EMBL" id="BPQO01000001">
    <property type="protein sequence ID" value="GJD86702.1"/>
    <property type="molecule type" value="Genomic_DNA"/>
</dbReference>
<feature type="coiled-coil region" evidence="6">
    <location>
        <begin position="461"/>
        <end position="502"/>
    </location>
</feature>
<dbReference type="SUPFAM" id="SSF47384">
    <property type="entry name" value="Homodimeric domain of signal transducing histidine kinase"/>
    <property type="match status" value="1"/>
</dbReference>
<sequence>MPEAASASLSARADTILGVHWPARARSGRLARVEAGLRYAIPALLSCFLACLVGLTVVHVRGERDEIAAAAAAEITTTLRLAAALPGGSIDLAALAAGQARTERRLLLIAPDARILAAQPPLPAGQDRLVQVLGEAEALTVLGQRAGVLTLTPPGGEPVLAAMGRLPDGQSLAVVQPLAPLLAGWRERARDQTVLVGAAILVILGVAVAYGLQSRRAQTADRVCEQIRQRLDIALGRGGCGLWDWDIPRGRIYWSNSMYALLGYRREHEYLSFGTVNALVHPDDGDLYSLARGLAANQTSVDHAFRMRGADGAYVWLRTRAEVVPDPNDGGSHLVGIAIDVSEQHQLAETSATADMRLRDAIEAISEAFVLWDTGNKLVLCNSKFRHLHALNPEDAQPGRRYTEVMSRGMLPQIRREMPESGAATARTFEAELTDGRWLQISERRTKDGGYVSVGTDITSLKRHQEQLVASERELIETVKDLKRSRRTLEVQTQQLADLAERYLDQKATAETASQAKSDFLANMSHELRTPLNAIIGFADVMASGVFGPLGSPRYTEYCRDIGESGHYLLSVIDDILNMSRIEGHRVRLAPREIPAEQAVNAALKLVAEAARAKSLHVGLDIAPDLTVLADARALHQILTNLLQNAVKFTAAEGRVVVRARRAGDRTHIFVEDTGIGIPRTVLPRLGQPFVQVEANMTRSHKGSGLGLAIARSMAELHGGSLRIRSEVDQGTIVLVRLPAPTPERLAQAAAMAAPDAGAQETVAALREASGATRRREMARAAI</sequence>
<keyword evidence="5" id="KW-0418">Kinase</keyword>
<evidence type="ECO:0000259" key="9">
    <source>
        <dbReference type="PROSITE" id="PS50113"/>
    </source>
</evidence>
<name>A0AAV4ZEL5_9HYPH</name>
<dbReference type="PRINTS" id="PR00344">
    <property type="entry name" value="BCTRLSENSOR"/>
</dbReference>
<gene>
    <name evidence="10" type="primary">pleC</name>
    <name evidence="10" type="ORF">BHAOGJBA_0198</name>
</gene>
<keyword evidence="4" id="KW-0808">Transferase</keyword>
<dbReference type="Gene3D" id="3.30.450.20">
    <property type="entry name" value="PAS domain"/>
    <property type="match status" value="2"/>
</dbReference>
<dbReference type="Pfam" id="PF12860">
    <property type="entry name" value="PAS_7"/>
    <property type="match status" value="1"/>
</dbReference>
<dbReference type="InterPro" id="IPR003594">
    <property type="entry name" value="HATPase_dom"/>
</dbReference>
<dbReference type="PROSITE" id="PS50113">
    <property type="entry name" value="PAC"/>
    <property type="match status" value="1"/>
</dbReference>
<keyword evidence="6" id="KW-0175">Coiled coil</keyword>
<keyword evidence="11" id="KW-1185">Reference proteome</keyword>
<dbReference type="SMART" id="SM00091">
    <property type="entry name" value="PAS"/>
    <property type="match status" value="2"/>
</dbReference>
<evidence type="ECO:0000256" key="3">
    <source>
        <dbReference type="ARBA" id="ARBA00022553"/>
    </source>
</evidence>